<dbReference type="Gene3D" id="1.10.10.60">
    <property type="entry name" value="Homeodomain-like"/>
    <property type="match status" value="1"/>
</dbReference>
<dbReference type="CDD" id="cd16571">
    <property type="entry name" value="RING-HC_SIAHs"/>
    <property type="match status" value="1"/>
</dbReference>
<dbReference type="OrthoDB" id="620422at2759"/>
<feature type="region of interest" description="Disordered" evidence="11">
    <location>
        <begin position="342"/>
        <end position="402"/>
    </location>
</feature>
<name>A0A9P0B6V0_BRAAE</name>
<evidence type="ECO:0000256" key="6">
    <source>
        <dbReference type="ARBA" id="ARBA00022723"/>
    </source>
</evidence>
<dbReference type="InterPro" id="IPR001841">
    <property type="entry name" value="Znf_RING"/>
</dbReference>
<dbReference type="PANTHER" id="PTHR45877">
    <property type="entry name" value="E3 UBIQUITIN-PROTEIN LIGASE SIAH2"/>
    <property type="match status" value="1"/>
</dbReference>
<dbReference type="Pfam" id="PF08766">
    <property type="entry name" value="DEK_C"/>
    <property type="match status" value="1"/>
</dbReference>
<dbReference type="GO" id="GO:0061630">
    <property type="term" value="F:ubiquitin protein ligase activity"/>
    <property type="evidence" value="ECO:0007669"/>
    <property type="project" value="UniProtKB-EC"/>
</dbReference>
<comment type="catalytic activity">
    <reaction evidence="1">
        <text>S-ubiquitinyl-[E2 ubiquitin-conjugating enzyme]-L-cysteine + [acceptor protein]-L-lysine = [E2 ubiquitin-conjugating enzyme]-L-cysteine + N(6)-ubiquitinyl-[acceptor protein]-L-lysine.</text>
        <dbReference type="EC" id="2.3.2.27"/>
    </reaction>
</comment>
<evidence type="ECO:0000256" key="10">
    <source>
        <dbReference type="PROSITE-ProRule" id="PRU00455"/>
    </source>
</evidence>
<evidence type="ECO:0000256" key="9">
    <source>
        <dbReference type="ARBA" id="ARBA00022833"/>
    </source>
</evidence>
<keyword evidence="6" id="KW-0479">Metal-binding</keyword>
<evidence type="ECO:0000256" key="4">
    <source>
        <dbReference type="ARBA" id="ARBA00012483"/>
    </source>
</evidence>
<dbReference type="SUPFAM" id="SSF49599">
    <property type="entry name" value="TRAF domain-like"/>
    <property type="match status" value="1"/>
</dbReference>
<evidence type="ECO:0000259" key="13">
    <source>
        <dbReference type="PROSITE" id="PS51081"/>
    </source>
</evidence>
<keyword evidence="16" id="KW-1185">Reference proteome</keyword>
<accession>A0A9P0B6V0</accession>
<evidence type="ECO:0000256" key="1">
    <source>
        <dbReference type="ARBA" id="ARBA00000900"/>
    </source>
</evidence>
<dbReference type="Pfam" id="PF21361">
    <property type="entry name" value="Sina_ZnF"/>
    <property type="match status" value="1"/>
</dbReference>
<dbReference type="InterPro" id="IPR049548">
    <property type="entry name" value="Sina-like_RING"/>
</dbReference>
<dbReference type="GO" id="GO:0043161">
    <property type="term" value="P:proteasome-mediated ubiquitin-dependent protein catabolic process"/>
    <property type="evidence" value="ECO:0007669"/>
    <property type="project" value="TreeGrafter"/>
</dbReference>
<evidence type="ECO:0000259" key="12">
    <source>
        <dbReference type="PROSITE" id="PS50089"/>
    </source>
</evidence>
<evidence type="ECO:0000256" key="11">
    <source>
        <dbReference type="SAM" id="MobiDB-lite"/>
    </source>
</evidence>
<dbReference type="PROSITE" id="PS51081">
    <property type="entry name" value="ZF_SIAH"/>
    <property type="match status" value="1"/>
</dbReference>
<evidence type="ECO:0000256" key="7">
    <source>
        <dbReference type="ARBA" id="ARBA00022771"/>
    </source>
</evidence>
<keyword evidence="8" id="KW-0833">Ubl conjugation pathway</keyword>
<dbReference type="Pfam" id="PF21362">
    <property type="entry name" value="Sina_RING"/>
    <property type="match status" value="1"/>
</dbReference>
<comment type="pathway">
    <text evidence="2">Protein modification; protein ubiquitination.</text>
</comment>
<proteinExistence type="inferred from homology"/>
<evidence type="ECO:0000256" key="2">
    <source>
        <dbReference type="ARBA" id="ARBA00004906"/>
    </source>
</evidence>
<evidence type="ECO:0000259" key="14">
    <source>
        <dbReference type="PROSITE" id="PS51998"/>
    </source>
</evidence>
<dbReference type="PROSITE" id="PS50089">
    <property type="entry name" value="ZF_RING_2"/>
    <property type="match status" value="1"/>
</dbReference>
<sequence>MATDVSTNLNDNLLKEKIFNCKICDELCISDIFLIIGKGNVCSKCYEQCEDKSRAELNSALIFVMSQLILPCKYEFKGCIKKLTCKNYERHINVCEYKVKPCPMLMYDDCKWNGNNLEISEHISTEHTEHVIKSENNIFKVETSLSETYNIKLLIGDYKSCLLKTSIVDNKFYYAMNPIFQCKENVEYSVKHKSKETQNSSTTVGTLTKLNSIYSESNLHKNPNATIVDMDLLKHLADENNTIVNEFNLNPSGIDEKTLKLLECPVCFNTMRPPIYQCSSGHSICILCHDKVQKCPTCDAQWAKSRNYIIEGLTYNLKYPCRFKELGCKEFGTELQVSKHEESCPVNNKPKGKGRASGSGKKAPNRKAKNPKNSTNEGEDESDSSSKNEPLAKKAKGKKPPTDDEIKAYIKNLLEGANLEEITMKDVCINVFSHYPDLVFSLKKDFIIKTIKLFLTT</sequence>
<dbReference type="EMBL" id="OV121135">
    <property type="protein sequence ID" value="CAH0556128.1"/>
    <property type="molecule type" value="Genomic_DNA"/>
</dbReference>
<keyword evidence="7 10" id="KW-0863">Zinc-finger</keyword>
<protein>
    <recommendedName>
        <fullName evidence="4">RING-type E3 ubiquitin transferase</fullName>
        <ecNumber evidence="4">2.3.2.27</ecNumber>
    </recommendedName>
</protein>
<organism evidence="15 16">
    <name type="scientific">Brassicogethes aeneus</name>
    <name type="common">Rape pollen beetle</name>
    <name type="synonym">Meligethes aeneus</name>
    <dbReference type="NCBI Taxonomy" id="1431903"/>
    <lineage>
        <taxon>Eukaryota</taxon>
        <taxon>Metazoa</taxon>
        <taxon>Ecdysozoa</taxon>
        <taxon>Arthropoda</taxon>
        <taxon>Hexapoda</taxon>
        <taxon>Insecta</taxon>
        <taxon>Pterygota</taxon>
        <taxon>Neoptera</taxon>
        <taxon>Endopterygota</taxon>
        <taxon>Coleoptera</taxon>
        <taxon>Polyphaga</taxon>
        <taxon>Cucujiformia</taxon>
        <taxon>Nitidulidae</taxon>
        <taxon>Meligethinae</taxon>
        <taxon>Brassicogethes</taxon>
    </lineage>
</organism>
<dbReference type="AlphaFoldDB" id="A0A9P0B6V0"/>
<dbReference type="GO" id="GO:0031624">
    <property type="term" value="F:ubiquitin conjugating enzyme binding"/>
    <property type="evidence" value="ECO:0007669"/>
    <property type="project" value="TreeGrafter"/>
</dbReference>
<dbReference type="PROSITE" id="PS51998">
    <property type="entry name" value="DEK_C"/>
    <property type="match status" value="1"/>
</dbReference>
<dbReference type="SUPFAM" id="SSF57850">
    <property type="entry name" value="RING/U-box"/>
    <property type="match status" value="1"/>
</dbReference>
<dbReference type="GO" id="GO:0005737">
    <property type="term" value="C:cytoplasm"/>
    <property type="evidence" value="ECO:0007669"/>
    <property type="project" value="TreeGrafter"/>
</dbReference>
<comment type="similarity">
    <text evidence="3">Belongs to the SINA (Seven in absentia) family.</text>
</comment>
<feature type="domain" description="RING-type" evidence="12">
    <location>
        <begin position="264"/>
        <end position="299"/>
    </location>
</feature>
<dbReference type="EC" id="2.3.2.27" evidence="4"/>
<feature type="domain" description="SIAH-type" evidence="13">
    <location>
        <begin position="67"/>
        <end position="128"/>
    </location>
</feature>
<keyword evidence="5" id="KW-0808">Transferase</keyword>
<evidence type="ECO:0000256" key="3">
    <source>
        <dbReference type="ARBA" id="ARBA00009119"/>
    </source>
</evidence>
<dbReference type="PANTHER" id="PTHR45877:SF2">
    <property type="entry name" value="E3 UBIQUITIN-PROTEIN LIGASE SINA-RELATED"/>
    <property type="match status" value="1"/>
</dbReference>
<dbReference type="GO" id="GO:0008270">
    <property type="term" value="F:zinc ion binding"/>
    <property type="evidence" value="ECO:0007669"/>
    <property type="project" value="UniProtKB-KW"/>
</dbReference>
<dbReference type="Proteomes" id="UP001154078">
    <property type="component" value="Chromosome 4"/>
</dbReference>
<evidence type="ECO:0000256" key="5">
    <source>
        <dbReference type="ARBA" id="ARBA00022679"/>
    </source>
</evidence>
<gene>
    <name evidence="15" type="ORF">MELIAE_LOCUS7313</name>
</gene>
<feature type="domain" description="DEK-C" evidence="14">
    <location>
        <begin position="400"/>
        <end position="456"/>
    </location>
</feature>
<reference evidence="15" key="1">
    <citation type="submission" date="2021-12" db="EMBL/GenBank/DDBJ databases">
        <authorList>
            <person name="King R."/>
        </authorList>
    </citation>
    <scope>NUCLEOTIDE SEQUENCE</scope>
</reference>
<evidence type="ECO:0000256" key="8">
    <source>
        <dbReference type="ARBA" id="ARBA00022786"/>
    </source>
</evidence>
<dbReference type="InterPro" id="IPR013083">
    <property type="entry name" value="Znf_RING/FYVE/PHD"/>
</dbReference>
<keyword evidence="9" id="KW-0862">Zinc</keyword>
<dbReference type="InterPro" id="IPR004162">
    <property type="entry name" value="SINA-like_animal"/>
</dbReference>
<dbReference type="SUPFAM" id="SSF109715">
    <property type="entry name" value="DEK C-terminal domain"/>
    <property type="match status" value="1"/>
</dbReference>
<evidence type="ECO:0000313" key="16">
    <source>
        <dbReference type="Proteomes" id="UP001154078"/>
    </source>
</evidence>
<evidence type="ECO:0000313" key="15">
    <source>
        <dbReference type="EMBL" id="CAH0556128.1"/>
    </source>
</evidence>
<dbReference type="Gene3D" id="3.30.40.10">
    <property type="entry name" value="Zinc/RING finger domain, C3HC4 (zinc finger)"/>
    <property type="match status" value="3"/>
</dbReference>
<dbReference type="InterPro" id="IPR013010">
    <property type="entry name" value="Znf_SIAH"/>
</dbReference>
<dbReference type="InterPro" id="IPR014876">
    <property type="entry name" value="DEK_C"/>
</dbReference>